<evidence type="ECO:0000259" key="5">
    <source>
        <dbReference type="Pfam" id="PF00296"/>
    </source>
</evidence>
<dbReference type="NCBIfam" id="NF002619">
    <property type="entry name" value="PRK02271.1"/>
    <property type="match status" value="1"/>
</dbReference>
<evidence type="ECO:0000256" key="3">
    <source>
        <dbReference type="ARBA" id="ARBA00023002"/>
    </source>
</evidence>
<sequence length="326" mass="35003">MNAIELTPEHPVAQLSDLAVEAEKQDFDAVFVSHHYNNRDQFMALAEMATRTEEVLLGPGIANPYETHPVTLASRAGTLSEMSDGRAVFGVGPGDRSTIRNLGFDHENALRRVLETMKVAERLWDGERVDHDGTFEAVDAGLNYEVGDEIPTYVGAQGPHMTRMAAKHADGALYNGAHPKDLAWAREQAEEMADERVPDTDFDLAAYASVSVAEDEDAAREAARPPVAFVAAGSPPPVLDRHGIDRDVAADVGDAISAGEFERAFGLVTEPMLSAFCITGTPEDVAERVEALREHADSVVFASPLGPDIEDAISLLGAATDRSPDA</sequence>
<keyword evidence="7" id="KW-1185">Reference proteome</keyword>
<reference evidence="6 7" key="1">
    <citation type="submission" date="2021-06" db="EMBL/GenBank/DDBJ databases">
        <title>New haloarchaea isolates fom saline soil.</title>
        <authorList>
            <person name="Duran-Viseras A."/>
            <person name="Sanchez-Porro C.S."/>
            <person name="Ventosa A."/>
        </authorList>
    </citation>
    <scope>NUCLEOTIDE SEQUENCE [LARGE SCALE GENOMIC DNA]</scope>
    <source>
        <strain evidence="6 7">JCM 183640</strain>
    </source>
</reference>
<dbReference type="OrthoDB" id="213164at2157"/>
<dbReference type="AlphaFoldDB" id="A0A8J8C3C5"/>
<accession>A0A8J8C3C5</accession>
<proteinExistence type="inferred from homology"/>
<dbReference type="Proteomes" id="UP000766550">
    <property type="component" value="Unassembled WGS sequence"/>
</dbReference>
<dbReference type="InterPro" id="IPR036661">
    <property type="entry name" value="Luciferase-like_sf"/>
</dbReference>
<dbReference type="SUPFAM" id="SSF51679">
    <property type="entry name" value="Bacterial luciferase-like"/>
    <property type="match status" value="1"/>
</dbReference>
<keyword evidence="3 4" id="KW-0560">Oxidoreductase</keyword>
<dbReference type="EC" id="1.5.98.2" evidence="4"/>
<comment type="similarity">
    <text evidence="4">Belongs to the mer family.</text>
</comment>
<dbReference type="EMBL" id="JAHQXF010000001">
    <property type="protein sequence ID" value="MBV0924162.1"/>
    <property type="molecule type" value="Genomic_DNA"/>
</dbReference>
<comment type="subcellular location">
    <subcellularLocation>
        <location evidence="4">Cytoplasm</location>
    </subcellularLocation>
</comment>
<comment type="caution">
    <text evidence="6">The sequence shown here is derived from an EMBL/GenBank/DDBJ whole genome shotgun (WGS) entry which is preliminary data.</text>
</comment>
<protein>
    <recommendedName>
        <fullName evidence="4">5,10-methylenetetrahydromethanopterin reductase</fullName>
        <ecNumber evidence="4">1.5.98.2</ecNumber>
    </recommendedName>
    <alternativeName>
        <fullName evidence="4">Coenzyme F420-dependent N(5),N(10)-methylenetetrahydromethanopterin reductase</fullName>
    </alternativeName>
    <alternativeName>
        <fullName evidence="4">Methylene-H(4)MPT reductase</fullName>
    </alternativeName>
</protein>
<comment type="catalytic activity">
    <reaction evidence="4">
        <text>5-methyl-5,6,7,8-tetrahydromethanopterin + oxidized coenzyme F420-(gamma-L-Glu)(n) + H(+) = 5,10-methylenetetrahydromethanopterin + reduced coenzyme F420-(gamma-L-Glu)(n)</text>
        <dbReference type="Rhea" id="RHEA:21144"/>
        <dbReference type="Rhea" id="RHEA-COMP:12939"/>
        <dbReference type="Rhea" id="RHEA-COMP:14378"/>
        <dbReference type="ChEBI" id="CHEBI:15378"/>
        <dbReference type="ChEBI" id="CHEBI:57818"/>
        <dbReference type="ChEBI" id="CHEBI:58116"/>
        <dbReference type="ChEBI" id="CHEBI:133980"/>
        <dbReference type="ChEBI" id="CHEBI:139511"/>
        <dbReference type="EC" id="1.5.98.2"/>
    </reaction>
</comment>
<dbReference type="GO" id="GO:0016705">
    <property type="term" value="F:oxidoreductase activity, acting on paired donors, with incorporation or reduction of molecular oxygen"/>
    <property type="evidence" value="ECO:0007669"/>
    <property type="project" value="InterPro"/>
</dbReference>
<dbReference type="HAMAP" id="MF_01091">
    <property type="entry name" value="F420_mer"/>
    <property type="match status" value="1"/>
</dbReference>
<organism evidence="6 7">
    <name type="scientific">Haloarcula limicola</name>
    <dbReference type="NCBI Taxonomy" id="1429915"/>
    <lineage>
        <taxon>Archaea</taxon>
        <taxon>Methanobacteriati</taxon>
        <taxon>Methanobacteriota</taxon>
        <taxon>Stenosarchaea group</taxon>
        <taxon>Halobacteria</taxon>
        <taxon>Halobacteriales</taxon>
        <taxon>Haloarculaceae</taxon>
        <taxon>Haloarcula</taxon>
    </lineage>
</organism>
<dbReference type="Pfam" id="PF00296">
    <property type="entry name" value="Bac_luciferase"/>
    <property type="match status" value="1"/>
</dbReference>
<evidence type="ECO:0000256" key="4">
    <source>
        <dbReference type="HAMAP-Rule" id="MF_01091"/>
    </source>
</evidence>
<evidence type="ECO:0000256" key="1">
    <source>
        <dbReference type="ARBA" id="ARBA00022490"/>
    </source>
</evidence>
<keyword evidence="2 4" id="KW-0554">One-carbon metabolism</keyword>
<dbReference type="PANTHER" id="PTHR43244">
    <property type="match status" value="1"/>
</dbReference>
<evidence type="ECO:0000313" key="6">
    <source>
        <dbReference type="EMBL" id="MBV0924162.1"/>
    </source>
</evidence>
<dbReference type="InterPro" id="IPR011251">
    <property type="entry name" value="Luciferase-like_dom"/>
</dbReference>
<feature type="domain" description="Luciferase-like" evidence="5">
    <location>
        <begin position="9"/>
        <end position="294"/>
    </location>
</feature>
<dbReference type="CDD" id="cd01097">
    <property type="entry name" value="Tetrahydromethanopterin_reductase"/>
    <property type="match status" value="1"/>
</dbReference>
<dbReference type="Gene3D" id="3.20.20.30">
    <property type="entry name" value="Luciferase-like domain"/>
    <property type="match status" value="1"/>
</dbReference>
<dbReference type="InterPro" id="IPR050564">
    <property type="entry name" value="F420-G6PD/mer"/>
</dbReference>
<dbReference type="InterPro" id="IPR019946">
    <property type="entry name" value="MeH4methanopterin_reductase"/>
</dbReference>
<dbReference type="PANTHER" id="PTHR43244:SF1">
    <property type="entry name" value="5,10-METHYLENETETRAHYDROMETHANOPTERIN REDUCTASE"/>
    <property type="match status" value="1"/>
</dbReference>
<evidence type="ECO:0000313" key="7">
    <source>
        <dbReference type="Proteomes" id="UP000766550"/>
    </source>
</evidence>
<name>A0A8J8C3C5_9EURY</name>
<evidence type="ECO:0000256" key="2">
    <source>
        <dbReference type="ARBA" id="ARBA00022563"/>
    </source>
</evidence>
<dbReference type="GO" id="GO:0006730">
    <property type="term" value="P:one-carbon metabolic process"/>
    <property type="evidence" value="ECO:0007669"/>
    <property type="project" value="UniProtKB-UniRule"/>
</dbReference>
<gene>
    <name evidence="4" type="primary">mer</name>
    <name evidence="6" type="ORF">KTS45_08075</name>
</gene>
<dbReference type="GO" id="GO:0018537">
    <property type="term" value="F:coenzyme F420-dependent N5,N10-methenyltetrahydromethanopterin reductase activity"/>
    <property type="evidence" value="ECO:0007669"/>
    <property type="project" value="UniProtKB-UniRule"/>
</dbReference>
<dbReference type="GO" id="GO:0005737">
    <property type="term" value="C:cytoplasm"/>
    <property type="evidence" value="ECO:0007669"/>
    <property type="project" value="UniProtKB-SubCell"/>
</dbReference>
<dbReference type="RefSeq" id="WP_162317234.1">
    <property type="nucleotide sequence ID" value="NZ_JAHQXF010000001.1"/>
</dbReference>
<keyword evidence="1 4" id="KW-0963">Cytoplasm</keyword>
<comment type="function">
    <text evidence="4">Catalyzes the oxidation of methyl-H(4)MPT to methylene-H(4)MPT.</text>
</comment>